<protein>
    <submittedName>
        <fullName evidence="3">Uncharacterized protein</fullName>
    </submittedName>
</protein>
<dbReference type="EMBL" id="LN891349">
    <property type="protein sequence ID" value="CUS06787.1"/>
    <property type="molecule type" value="Genomic_DNA"/>
</dbReference>
<feature type="region of interest" description="Disordered" evidence="1">
    <location>
        <begin position="89"/>
        <end position="117"/>
    </location>
</feature>
<evidence type="ECO:0000256" key="1">
    <source>
        <dbReference type="SAM" id="MobiDB-lite"/>
    </source>
</evidence>
<feature type="non-terminal residue" evidence="3">
    <location>
        <position position="1"/>
    </location>
</feature>
<reference evidence="3" key="1">
    <citation type="submission" date="2015-10" db="EMBL/GenBank/DDBJ databases">
        <authorList>
            <person name="Regsiter A."/>
            <person name="william w."/>
        </authorList>
    </citation>
    <scope>NUCLEOTIDE SEQUENCE</scope>
    <source>
        <strain evidence="3">Montdore</strain>
    </source>
</reference>
<dbReference type="Proteomes" id="UP001412239">
    <property type="component" value="Unassembled WGS sequence"/>
</dbReference>
<accession>A0A292PJU7</accession>
<feature type="chain" id="PRO_5013262573" evidence="2">
    <location>
        <begin position="21"/>
        <end position="117"/>
    </location>
</feature>
<organism evidence="3 4">
    <name type="scientific">Tuber aestivum</name>
    <name type="common">summer truffle</name>
    <dbReference type="NCBI Taxonomy" id="59557"/>
    <lineage>
        <taxon>Eukaryota</taxon>
        <taxon>Fungi</taxon>
        <taxon>Dikarya</taxon>
        <taxon>Ascomycota</taxon>
        <taxon>Pezizomycotina</taxon>
        <taxon>Pezizomycetes</taxon>
        <taxon>Pezizales</taxon>
        <taxon>Tuberaceae</taxon>
        <taxon>Tuber</taxon>
    </lineage>
</organism>
<feature type="signal peptide" evidence="2">
    <location>
        <begin position="1"/>
        <end position="20"/>
    </location>
</feature>
<keyword evidence="4" id="KW-1185">Reference proteome</keyword>
<name>A0A292PJU7_9PEZI</name>
<evidence type="ECO:0000313" key="3">
    <source>
        <dbReference type="EMBL" id="CUS06787.1"/>
    </source>
</evidence>
<keyword evidence="2" id="KW-0732">Signal</keyword>
<evidence type="ECO:0000313" key="4">
    <source>
        <dbReference type="Proteomes" id="UP001412239"/>
    </source>
</evidence>
<sequence length="117" mass="12904">AVVFLHFLVGLNCPLDLTTLSPCAVVTAVNHDDHAAIHRLINDISGEIPGASPSRCWHYLDGSAVHNSPPTRSKKTGFLRREPGRTWRSACPTKQPLDRHNEVKASQYTRGLPNSRV</sequence>
<gene>
    <name evidence="3" type="ORF">GSTUAT00009132001</name>
</gene>
<dbReference type="AlphaFoldDB" id="A0A292PJU7"/>
<proteinExistence type="predicted"/>
<evidence type="ECO:0000256" key="2">
    <source>
        <dbReference type="SAM" id="SignalP"/>
    </source>
</evidence>